<evidence type="ECO:0000313" key="4">
    <source>
        <dbReference type="Proteomes" id="UP000321436"/>
    </source>
</evidence>
<protein>
    <recommendedName>
        <fullName evidence="2">Aminoglycoside phosphotransferase domain-containing protein</fullName>
    </recommendedName>
</protein>
<dbReference type="SUPFAM" id="SSF56112">
    <property type="entry name" value="Protein kinase-like (PK-like)"/>
    <property type="match status" value="1"/>
</dbReference>
<dbReference type="Pfam" id="PF01636">
    <property type="entry name" value="APH"/>
    <property type="match status" value="1"/>
</dbReference>
<name>A0A512RNT2_9BACT</name>
<dbReference type="OrthoDB" id="241498at2"/>
<evidence type="ECO:0000259" key="2">
    <source>
        <dbReference type="Pfam" id="PF01636"/>
    </source>
</evidence>
<dbReference type="EMBL" id="BKAU01000004">
    <property type="protein sequence ID" value="GEP97353.1"/>
    <property type="molecule type" value="Genomic_DNA"/>
</dbReference>
<dbReference type="Gene3D" id="3.30.200.20">
    <property type="entry name" value="Phosphorylase Kinase, domain 1"/>
    <property type="match status" value="1"/>
</dbReference>
<gene>
    <name evidence="3" type="ORF">CCY01nite_36130</name>
</gene>
<dbReference type="Gene3D" id="3.90.1200.10">
    <property type="match status" value="1"/>
</dbReference>
<dbReference type="GO" id="GO:0009088">
    <property type="term" value="P:threonine biosynthetic process"/>
    <property type="evidence" value="ECO:0007669"/>
    <property type="project" value="TreeGrafter"/>
</dbReference>
<sequence length="328" mass="37388">MTIFPTRYSLLSAPALGEHIARCYGLPGVQCRLLLHGVSDTYIVEDAADKYVFKVYRNCHRSRNAVEGEVALLDALEENGAKVAGVVRDAEGRAVQHFDAAEGPRHGVLFRYAKGKCSFDLTDAALTTLGREMAAIHNITANLSLPWPRETFDIDSMLRVPLQKVADSYADNPDGYTYLLETTEKVIGKLHALNIGDFSTGYIHFDYLPKNFHFDEQGGITIFDFDFAGKGWLAADMGNFLAHFYLHKTPVEETERAFGIFLDAYRSVRPLTDNEIAAIPFFGYAFWVYYLGFQHDNFEDWSNFFWGPRFRKDRVELIRQYTAMYCRF</sequence>
<dbReference type="InterPro" id="IPR002575">
    <property type="entry name" value="Aminoglycoside_PTrfase"/>
</dbReference>
<organism evidence="3 4">
    <name type="scientific">Chitinophaga cymbidii</name>
    <dbReference type="NCBI Taxonomy" id="1096750"/>
    <lineage>
        <taxon>Bacteria</taxon>
        <taxon>Pseudomonadati</taxon>
        <taxon>Bacteroidota</taxon>
        <taxon>Chitinophagia</taxon>
        <taxon>Chitinophagales</taxon>
        <taxon>Chitinophagaceae</taxon>
        <taxon>Chitinophaga</taxon>
    </lineage>
</organism>
<comment type="caution">
    <text evidence="3">The sequence shown here is derived from an EMBL/GenBank/DDBJ whole genome shotgun (WGS) entry which is preliminary data.</text>
</comment>
<dbReference type="InterPro" id="IPR011009">
    <property type="entry name" value="Kinase-like_dom_sf"/>
</dbReference>
<evidence type="ECO:0000256" key="1">
    <source>
        <dbReference type="ARBA" id="ARBA00038240"/>
    </source>
</evidence>
<dbReference type="AlphaFoldDB" id="A0A512RNT2"/>
<proteinExistence type="inferred from homology"/>
<dbReference type="PANTHER" id="PTHR21064:SF6">
    <property type="entry name" value="AMINOGLYCOSIDE PHOSPHOTRANSFERASE DOMAIN-CONTAINING PROTEIN"/>
    <property type="match status" value="1"/>
</dbReference>
<dbReference type="RefSeq" id="WP_146864833.1">
    <property type="nucleotide sequence ID" value="NZ_BKAU01000004.1"/>
</dbReference>
<feature type="domain" description="Aminoglycoside phosphotransferase" evidence="2">
    <location>
        <begin position="32"/>
        <end position="271"/>
    </location>
</feature>
<dbReference type="PANTHER" id="PTHR21064">
    <property type="entry name" value="AMINOGLYCOSIDE PHOSPHOTRANSFERASE DOMAIN-CONTAINING PROTEIN-RELATED"/>
    <property type="match status" value="1"/>
</dbReference>
<evidence type="ECO:0000313" key="3">
    <source>
        <dbReference type="EMBL" id="GEP97353.1"/>
    </source>
</evidence>
<keyword evidence="4" id="KW-1185">Reference proteome</keyword>
<dbReference type="Proteomes" id="UP000321436">
    <property type="component" value="Unassembled WGS sequence"/>
</dbReference>
<dbReference type="InterPro" id="IPR050249">
    <property type="entry name" value="Pseudomonas-type_ThrB"/>
</dbReference>
<reference evidence="3 4" key="1">
    <citation type="submission" date="2019-07" db="EMBL/GenBank/DDBJ databases">
        <title>Whole genome shotgun sequence of Chitinophaga cymbidii NBRC 109752.</title>
        <authorList>
            <person name="Hosoyama A."/>
            <person name="Uohara A."/>
            <person name="Ohji S."/>
            <person name="Ichikawa N."/>
        </authorList>
    </citation>
    <scope>NUCLEOTIDE SEQUENCE [LARGE SCALE GENOMIC DNA]</scope>
    <source>
        <strain evidence="3 4">NBRC 109752</strain>
    </source>
</reference>
<accession>A0A512RNT2</accession>
<comment type="similarity">
    <text evidence="1">Belongs to the pseudomonas-type ThrB family.</text>
</comment>
<dbReference type="GO" id="GO:0004413">
    <property type="term" value="F:homoserine kinase activity"/>
    <property type="evidence" value="ECO:0007669"/>
    <property type="project" value="TreeGrafter"/>
</dbReference>